<dbReference type="EMBL" id="CP036150">
    <property type="protein sequence ID" value="QEN07168.1"/>
    <property type="molecule type" value="Genomic_DNA"/>
</dbReference>
<feature type="domain" description="Peptidase S26" evidence="5">
    <location>
        <begin position="12"/>
        <end position="158"/>
    </location>
</feature>
<feature type="active site" evidence="3">
    <location>
        <position position="36"/>
    </location>
</feature>
<keyword evidence="4 6" id="KW-0378">Hydrolase</keyword>
<reference evidence="6 7" key="1">
    <citation type="submission" date="2019-02" db="EMBL/GenBank/DDBJ databases">
        <title>Complete Genome Sequence and Methylome Analysis of free living Spirochaetas.</title>
        <authorList>
            <person name="Fomenkov A."/>
            <person name="Dubinina G."/>
            <person name="Leshcheva N."/>
            <person name="Mikheeva N."/>
            <person name="Grabovich M."/>
            <person name="Vincze T."/>
            <person name="Roberts R.J."/>
        </authorList>
    </citation>
    <scope>NUCLEOTIDE SEQUENCE [LARGE SCALE GENOMIC DNA]</scope>
    <source>
        <strain evidence="6 7">K2</strain>
    </source>
</reference>
<dbReference type="GO" id="GO:0006465">
    <property type="term" value="P:signal peptide processing"/>
    <property type="evidence" value="ECO:0007669"/>
    <property type="project" value="InterPro"/>
</dbReference>
<dbReference type="InterPro" id="IPR019533">
    <property type="entry name" value="Peptidase_S26"/>
</dbReference>
<dbReference type="GO" id="GO:0016020">
    <property type="term" value="C:membrane"/>
    <property type="evidence" value="ECO:0007669"/>
    <property type="project" value="UniProtKB-SubCell"/>
</dbReference>
<comment type="subcellular location">
    <subcellularLocation>
        <location evidence="4">Membrane</location>
        <topology evidence="4">Single-pass type II membrane protein</topology>
    </subcellularLocation>
</comment>
<proteinExistence type="inferred from homology"/>
<dbReference type="RefSeq" id="WP_149485250.1">
    <property type="nucleotide sequence ID" value="NZ_CP036150.1"/>
</dbReference>
<dbReference type="InterPro" id="IPR000223">
    <property type="entry name" value="Pept_S26A_signal_pept_1"/>
</dbReference>
<organism evidence="6 7">
    <name type="scientific">Oceanispirochaeta crateris</name>
    <dbReference type="NCBI Taxonomy" id="2518645"/>
    <lineage>
        <taxon>Bacteria</taxon>
        <taxon>Pseudomonadati</taxon>
        <taxon>Spirochaetota</taxon>
        <taxon>Spirochaetia</taxon>
        <taxon>Spirochaetales</taxon>
        <taxon>Spirochaetaceae</taxon>
        <taxon>Oceanispirochaeta</taxon>
    </lineage>
</organism>
<evidence type="ECO:0000256" key="1">
    <source>
        <dbReference type="ARBA" id="ARBA00009370"/>
    </source>
</evidence>
<dbReference type="PANTHER" id="PTHR43390">
    <property type="entry name" value="SIGNAL PEPTIDASE I"/>
    <property type="match status" value="1"/>
</dbReference>
<keyword evidence="4" id="KW-1133">Transmembrane helix</keyword>
<dbReference type="AlphaFoldDB" id="A0A5C1QIN2"/>
<keyword evidence="4" id="KW-0812">Transmembrane</keyword>
<dbReference type="OrthoDB" id="360985at2"/>
<evidence type="ECO:0000259" key="5">
    <source>
        <dbReference type="Pfam" id="PF10502"/>
    </source>
</evidence>
<dbReference type="KEGG" id="ock:EXM22_03880"/>
<evidence type="ECO:0000256" key="2">
    <source>
        <dbReference type="ARBA" id="ARBA00019232"/>
    </source>
</evidence>
<evidence type="ECO:0000256" key="4">
    <source>
        <dbReference type="RuleBase" id="RU362042"/>
    </source>
</evidence>
<dbReference type="GO" id="GO:0004252">
    <property type="term" value="F:serine-type endopeptidase activity"/>
    <property type="evidence" value="ECO:0007669"/>
    <property type="project" value="InterPro"/>
</dbReference>
<keyword evidence="4" id="KW-0645">Protease</keyword>
<dbReference type="GO" id="GO:0009003">
    <property type="term" value="F:signal peptidase activity"/>
    <property type="evidence" value="ECO:0007669"/>
    <property type="project" value="UniProtKB-EC"/>
</dbReference>
<dbReference type="SUPFAM" id="SSF51306">
    <property type="entry name" value="LexA/Signal peptidase"/>
    <property type="match status" value="1"/>
</dbReference>
<evidence type="ECO:0000313" key="6">
    <source>
        <dbReference type="EMBL" id="QEN07168.1"/>
    </source>
</evidence>
<evidence type="ECO:0000256" key="3">
    <source>
        <dbReference type="PIRSR" id="PIRSR600223-1"/>
    </source>
</evidence>
<accession>A0A5C1QIN2</accession>
<sequence length="167" mass="18836">MIHKTIVYYGGIAAAVMAAAVLWFSCFDILQVQEISMEPGIHHGQTILVSKFAYRIPFLNMTKPSVEDIVVFKNPYDHKLVVKRCRLLPGEPILIDSTGWLLIGDERYFLTSRQKDLLSDIKIVPENTVLVLGDNPYHSVDSRDYGCISMDSIRGKVINVFGGINHR</sequence>
<protein>
    <recommendedName>
        <fullName evidence="2 4">Signal peptidase I</fullName>
        <ecNumber evidence="4">3.4.21.89</ecNumber>
    </recommendedName>
</protein>
<keyword evidence="4" id="KW-0472">Membrane</keyword>
<dbReference type="Pfam" id="PF10502">
    <property type="entry name" value="Peptidase_S26"/>
    <property type="match status" value="1"/>
</dbReference>
<evidence type="ECO:0000313" key="7">
    <source>
        <dbReference type="Proteomes" id="UP000324209"/>
    </source>
</evidence>
<feature type="active site" evidence="3">
    <location>
        <position position="83"/>
    </location>
</feature>
<comment type="catalytic activity">
    <reaction evidence="4">
        <text>Cleavage of hydrophobic, N-terminal signal or leader sequences from secreted and periplasmic proteins.</text>
        <dbReference type="EC" id="3.4.21.89"/>
    </reaction>
</comment>
<dbReference type="InterPro" id="IPR036286">
    <property type="entry name" value="LexA/Signal_pep-like_sf"/>
</dbReference>
<dbReference type="PANTHER" id="PTHR43390:SF1">
    <property type="entry name" value="CHLOROPLAST PROCESSING PEPTIDASE"/>
    <property type="match status" value="1"/>
</dbReference>
<feature type="transmembrane region" description="Helical" evidence="4">
    <location>
        <begin position="6"/>
        <end position="27"/>
    </location>
</feature>
<name>A0A5C1QIN2_9SPIO</name>
<dbReference type="PRINTS" id="PR00727">
    <property type="entry name" value="LEADERPTASE"/>
</dbReference>
<keyword evidence="7" id="KW-1185">Reference proteome</keyword>
<dbReference type="CDD" id="cd06530">
    <property type="entry name" value="S26_SPase_I"/>
    <property type="match status" value="1"/>
</dbReference>
<dbReference type="Proteomes" id="UP000324209">
    <property type="component" value="Chromosome"/>
</dbReference>
<dbReference type="EC" id="3.4.21.89" evidence="4"/>
<dbReference type="PROSITE" id="PS51257">
    <property type="entry name" value="PROKAR_LIPOPROTEIN"/>
    <property type="match status" value="1"/>
</dbReference>
<comment type="similarity">
    <text evidence="1 4">Belongs to the peptidase S26 family.</text>
</comment>
<dbReference type="NCBIfam" id="TIGR02227">
    <property type="entry name" value="sigpep_I_bact"/>
    <property type="match status" value="1"/>
</dbReference>
<dbReference type="Gene3D" id="2.10.109.10">
    <property type="entry name" value="Umud Fragment, subunit A"/>
    <property type="match status" value="1"/>
</dbReference>
<gene>
    <name evidence="6" type="primary">lepB</name>
    <name evidence="6" type="ORF">EXM22_03880</name>
</gene>